<feature type="region of interest" description="Disordered" evidence="1">
    <location>
        <begin position="58"/>
        <end position="83"/>
    </location>
</feature>
<dbReference type="RefSeq" id="WP_176278295.1">
    <property type="nucleotide sequence ID" value="NZ_JABWMH010000001.1"/>
</dbReference>
<dbReference type="InterPro" id="IPR009562">
    <property type="entry name" value="DUF1178"/>
</dbReference>
<organism evidence="2 3">
    <name type="scientific">Parasphingorhabdus flavimaris</name>
    <dbReference type="NCBI Taxonomy" id="266812"/>
    <lineage>
        <taxon>Bacteria</taxon>
        <taxon>Pseudomonadati</taxon>
        <taxon>Pseudomonadota</taxon>
        <taxon>Alphaproteobacteria</taxon>
        <taxon>Sphingomonadales</taxon>
        <taxon>Sphingomonadaceae</taxon>
        <taxon>Parasphingorhabdus</taxon>
    </lineage>
</organism>
<sequence length="164" mass="17629">MIVFDLMCADQGHRFEGWFGSSRDYEDQQNRGLLDCPVCGSANVGKAAMAPNVGRKGNQLPAFAKPAEDQSGTKAPTPVSNKAPVPAEYRQIIGELAKAQEKLLASSEWVGDKFADRARDIHYGEADEKAIHGTASKEEVAELVEEGIAALPLPLPVLPPDSKN</sequence>
<dbReference type="Proteomes" id="UP000652427">
    <property type="component" value="Unassembled WGS sequence"/>
</dbReference>
<gene>
    <name evidence="2" type="ORF">HUO14_02485</name>
</gene>
<proteinExistence type="predicted"/>
<keyword evidence="3" id="KW-1185">Reference proteome</keyword>
<evidence type="ECO:0000256" key="1">
    <source>
        <dbReference type="SAM" id="MobiDB-lite"/>
    </source>
</evidence>
<dbReference type="EMBL" id="JABWMH010000001">
    <property type="protein sequence ID" value="NVD26772.1"/>
    <property type="molecule type" value="Genomic_DNA"/>
</dbReference>
<reference evidence="2 3" key="1">
    <citation type="submission" date="2020-06" db="EMBL/GenBank/DDBJ databases">
        <authorList>
            <person name="Kim S.-J."/>
            <person name="Park S.-J."/>
        </authorList>
    </citation>
    <scope>NUCLEOTIDE SEQUENCE [LARGE SCALE GENOMIC DNA]</scope>
    <source>
        <strain evidence="2 3">SW-151</strain>
    </source>
</reference>
<name>A0ABX2MZA4_9SPHN</name>
<comment type="caution">
    <text evidence="2">The sequence shown here is derived from an EMBL/GenBank/DDBJ whole genome shotgun (WGS) entry which is preliminary data.</text>
</comment>
<dbReference type="Pfam" id="PF06676">
    <property type="entry name" value="DUF1178"/>
    <property type="match status" value="1"/>
</dbReference>
<evidence type="ECO:0000313" key="3">
    <source>
        <dbReference type="Proteomes" id="UP000652427"/>
    </source>
</evidence>
<feature type="compositionally biased region" description="Polar residues" evidence="1">
    <location>
        <begin position="70"/>
        <end position="80"/>
    </location>
</feature>
<evidence type="ECO:0000313" key="2">
    <source>
        <dbReference type="EMBL" id="NVD26772.1"/>
    </source>
</evidence>
<accession>A0ABX2MZA4</accession>
<dbReference type="PIRSF" id="PIRSF032131">
    <property type="entry name" value="UCP032131"/>
    <property type="match status" value="1"/>
</dbReference>
<protein>
    <submittedName>
        <fullName evidence="2">DUF1178 family protein</fullName>
    </submittedName>
</protein>